<dbReference type="GeneID" id="11537954"/>
<keyword evidence="2" id="KW-1185">Reference proteome</keyword>
<dbReference type="Proteomes" id="UP000006536">
    <property type="component" value="Segment"/>
</dbReference>
<sequence>MITYQIIYRLPDEDKHWLFIKADCDEDAAYEALDWTKTRKYNLIDVRRIT</sequence>
<dbReference type="OrthoDB" id="36753at10239"/>
<dbReference type="KEGG" id="vg:11537954"/>
<accession>E3SQK7</accession>
<proteinExistence type="predicted"/>
<reference evidence="1 2" key="1">
    <citation type="submission" date="2009-10" db="EMBL/GenBank/DDBJ databases">
        <title>The Genome Sequence of Cyanophage P-SSP2.</title>
        <authorList>
            <consortium name="The Broad Institute Genome Sequencing Platform"/>
            <person name="Henn M.R."/>
            <person name="Sullivan M.S."/>
            <person name="Osburne M.S."/>
            <person name="Levin J."/>
            <person name="Malboeuf C."/>
            <person name="Casali M."/>
            <person name="Russ C."/>
            <person name="Lennon N."/>
            <person name="Erlich R."/>
            <person name="Young S.K."/>
            <person name="Koehrsen M."/>
            <person name="Yandava C."/>
            <person name="Zeng Q."/>
            <person name="Alvarado L."/>
            <person name="Anderson S."/>
            <person name="Berlin A."/>
            <person name="Borenstein D."/>
            <person name="Chen Z."/>
            <person name="Engels R."/>
            <person name="Freedman E."/>
            <person name="Gellesch M."/>
            <person name="Goldberg J."/>
            <person name="Green L."/>
            <person name="Griggs A."/>
            <person name="Gujja S."/>
            <person name="Heiman D."/>
            <person name="Hepburn T."/>
            <person name="Howarth C."/>
            <person name="Jen D."/>
            <person name="Larson L."/>
            <person name="Lewis B."/>
            <person name="Mehta T."/>
            <person name="Park D."/>
            <person name="Pearson M."/>
            <person name="Roberts A."/>
            <person name="Ryan E."/>
            <person name="Saif S."/>
            <person name="Shea T."/>
            <person name="Shenoy N."/>
            <person name="Sisk P."/>
            <person name="Stolte C."/>
            <person name="Sykes S."/>
            <person name="Walk T."/>
            <person name="White J."/>
            <person name="Yu Q."/>
            <person name="Coleman M.L."/>
            <person name="Huang K.H."/>
            <person name="Weigele P.R."/>
            <person name="DeFrancesco A.S."/>
            <person name="Kern S.E."/>
            <person name="Thompson L.R."/>
            <person name="Fu R."/>
            <person name="Hombeck B."/>
            <person name="Chisholm S.W."/>
            <person name="Haas B."/>
            <person name="Nusbaum C."/>
            <person name="Galagan J."/>
            <person name="Birren B."/>
        </authorList>
    </citation>
    <scope>NUCLEOTIDE SEQUENCE [LARGE SCALE GENOMIC DNA]</scope>
    <source>
        <strain evidence="1">Syn26</strain>
    </source>
</reference>
<evidence type="ECO:0000313" key="1">
    <source>
        <dbReference type="EMBL" id="ADP00225.1"/>
    </source>
</evidence>
<evidence type="ECO:0000313" key="2">
    <source>
        <dbReference type="Proteomes" id="UP000006536"/>
    </source>
</evidence>
<name>E3SQK7_9CAUD</name>
<organism evidence="1 2">
    <name type="scientific">Cyanophage P-SSP2</name>
    <dbReference type="NCBI Taxonomy" id="444876"/>
    <lineage>
        <taxon>Viruses</taxon>
        <taxon>Duplodnaviria</taxon>
        <taxon>Heunggongvirae</taxon>
        <taxon>Uroviricota</taxon>
        <taxon>Caudoviricetes</taxon>
        <taxon>Autographivirales</taxon>
        <taxon>Sechaudvirinae</taxon>
        <taxon>Tritonvirus</taxon>
        <taxon>Tritonvirus PSSP2</taxon>
    </lineage>
</organism>
<protein>
    <submittedName>
        <fullName evidence="1">Uncharacterized protein</fullName>
    </submittedName>
</protein>
<dbReference type="EMBL" id="GU071107">
    <property type="protein sequence ID" value="ADP00225.1"/>
    <property type="molecule type" value="Genomic_DNA"/>
</dbReference>
<gene>
    <name evidence="1" type="ORF">CYLG_00022</name>
</gene>
<dbReference type="RefSeq" id="YP_005087359.1">
    <property type="nucleotide sequence ID" value="NC_016656.1"/>
</dbReference>